<feature type="compositionally biased region" description="Polar residues" evidence="1">
    <location>
        <begin position="139"/>
        <end position="149"/>
    </location>
</feature>
<evidence type="ECO:0000256" key="1">
    <source>
        <dbReference type="SAM" id="MobiDB-lite"/>
    </source>
</evidence>
<keyword evidence="4" id="KW-1185">Reference proteome</keyword>
<feature type="domain" description="Nuclear transport factor 2" evidence="2">
    <location>
        <begin position="743"/>
        <end position="919"/>
    </location>
</feature>
<feature type="compositionally biased region" description="Polar residues" evidence="1">
    <location>
        <begin position="576"/>
        <end position="593"/>
    </location>
</feature>
<feature type="region of interest" description="Disordered" evidence="1">
    <location>
        <begin position="568"/>
        <end position="618"/>
    </location>
</feature>
<feature type="region of interest" description="Disordered" evidence="1">
    <location>
        <begin position="138"/>
        <end position="219"/>
    </location>
</feature>
<protein>
    <recommendedName>
        <fullName evidence="2">Nuclear transport factor 2 domain-containing protein</fullName>
    </recommendedName>
</protein>
<feature type="region of interest" description="Disordered" evidence="1">
    <location>
        <begin position="1"/>
        <end position="54"/>
    </location>
</feature>
<dbReference type="AlphaFoldDB" id="A0A9P5ZAX7"/>
<reference evidence="3" key="1">
    <citation type="submission" date="2020-11" db="EMBL/GenBank/DDBJ databases">
        <authorList>
            <consortium name="DOE Joint Genome Institute"/>
            <person name="Ahrendt S."/>
            <person name="Riley R."/>
            <person name="Andreopoulos W."/>
            <person name="Labutti K."/>
            <person name="Pangilinan J."/>
            <person name="Ruiz-Duenas F.J."/>
            <person name="Barrasa J.M."/>
            <person name="Sanchez-Garcia M."/>
            <person name="Camarero S."/>
            <person name="Miyauchi S."/>
            <person name="Serrano A."/>
            <person name="Linde D."/>
            <person name="Babiker R."/>
            <person name="Drula E."/>
            <person name="Ayuso-Fernandez I."/>
            <person name="Pacheco R."/>
            <person name="Padilla G."/>
            <person name="Ferreira P."/>
            <person name="Barriuso J."/>
            <person name="Kellner H."/>
            <person name="Castanera R."/>
            <person name="Alfaro M."/>
            <person name="Ramirez L."/>
            <person name="Pisabarro A.G."/>
            <person name="Kuo A."/>
            <person name="Tritt A."/>
            <person name="Lipzen A."/>
            <person name="He G."/>
            <person name="Yan M."/>
            <person name="Ng V."/>
            <person name="Cullen D."/>
            <person name="Martin F."/>
            <person name="Rosso M.-N."/>
            <person name="Henrissat B."/>
            <person name="Hibbett D."/>
            <person name="Martinez A.T."/>
            <person name="Grigoriev I.V."/>
        </authorList>
    </citation>
    <scope>NUCLEOTIDE SEQUENCE</scope>
    <source>
        <strain evidence="3">CIRM-BRFM 674</strain>
    </source>
</reference>
<name>A0A9P5ZAX7_9AGAR</name>
<feature type="compositionally biased region" description="Polar residues" evidence="1">
    <location>
        <begin position="428"/>
        <end position="447"/>
    </location>
</feature>
<feature type="region of interest" description="Disordered" evidence="1">
    <location>
        <begin position="71"/>
        <end position="94"/>
    </location>
</feature>
<dbReference type="EMBL" id="MU155163">
    <property type="protein sequence ID" value="KAF9482641.1"/>
    <property type="molecule type" value="Genomic_DNA"/>
</dbReference>
<dbReference type="OrthoDB" id="3265156at2759"/>
<proteinExistence type="predicted"/>
<dbReference type="Pfam" id="PF22602">
    <property type="entry name" value="NXF_NTF2"/>
    <property type="match status" value="1"/>
</dbReference>
<evidence type="ECO:0000313" key="3">
    <source>
        <dbReference type="EMBL" id="KAF9482641.1"/>
    </source>
</evidence>
<feature type="region of interest" description="Disordered" evidence="1">
    <location>
        <begin position="418"/>
        <end position="530"/>
    </location>
</feature>
<dbReference type="Proteomes" id="UP000807469">
    <property type="component" value="Unassembled WGS sequence"/>
</dbReference>
<evidence type="ECO:0000259" key="2">
    <source>
        <dbReference type="Pfam" id="PF22602"/>
    </source>
</evidence>
<gene>
    <name evidence="3" type="ORF">BDN70DRAFT_874825</name>
</gene>
<evidence type="ECO:0000313" key="4">
    <source>
        <dbReference type="Proteomes" id="UP000807469"/>
    </source>
</evidence>
<dbReference type="InterPro" id="IPR032710">
    <property type="entry name" value="NTF2-like_dom_sf"/>
</dbReference>
<dbReference type="InterPro" id="IPR002075">
    <property type="entry name" value="NTF2_dom"/>
</dbReference>
<comment type="caution">
    <text evidence="3">The sequence shown here is derived from an EMBL/GenBank/DDBJ whole genome shotgun (WGS) entry which is preliminary data.</text>
</comment>
<feature type="compositionally biased region" description="Polar residues" evidence="1">
    <location>
        <begin position="633"/>
        <end position="657"/>
    </location>
</feature>
<accession>A0A9P5ZAX7</accession>
<feature type="compositionally biased region" description="Polar residues" evidence="1">
    <location>
        <begin position="513"/>
        <end position="527"/>
    </location>
</feature>
<sequence length="941" mass="103771">MLKQYGIAAPSSLTPILHPEDAQPNERTHARSQKLPPRILGAPPYRGTNYQPGHTQRGGYRGRAMYRGGPFTQHAVRGGRPCNDRGRGSGTYRGVSKSIRKPVLQHWSRLEGVSTSMGASAVEPIDVDATRPSLVPISTPISVSSTDTPDATPVQHPLPSPQARPQTVSEALKSQPPYVLPDWLRRSRSPSPKLPPTPLKRRMPDFDDEKADSRRTKSPRLSVPIIEAFPALPPPPSPVSPTPHVPLPSRAVKQATPSAPIPKSTTPLPGRKLSTPIPVRKSSTPIVIKSERMSPDTIQHVPEPGPSTIKHERRSPSISLIDKPARRLITESAQFYPLPDSCRKSNPQFAEERRKYFRLKSKALLNLGLKKTKAFWRDDGLVIEWISDVPVWSDTLKPDILDLASAIERAYALNDLNLPRKTPKQKRNSLTNGVSTPGSRNTVDTPASSSSRPPPSRRHSDIRTQVKHWADGIPPEVLQDTPGLFSPPPYASPSKPVRPPPRAALPTRKQIPKPSSSSSNLPFTQPDPSAVIPSQEWRITLASSTQPAVPYPSKRMIFKPMNPRKFQAEGVAQDSPVAQSATGSQGSLSQRTAVSPGATELAEPMQNGSSHAGRGCPRETASTSFELLVHLSPKSTTSKDVPTPETSSRSPTLVNESVSTTTLLQGHDQQSLSHLTDEGLGWSMPEHEPMSAYGVIAHRTNDHDVEKEDSEFVTADLLRGIPAPLEDESSDDDEFDEEVERSVQQFISKYASMFDSDRHKLKKAYSKDALFSCRVHHTEPYSCASLFVSESKDSFQSKYSRASASQVIRGRTHICDRLLTLGQYQFIPRGVPQNPLYTWSIPKFSGVPDGILLSLHGEVVKPEVDPALDHRLAVDQTLLLRQRFAEDDTDDDDGTDIPGQMNLKNFWPLTIVSHQMTVRSNPMLNPEDLEEIPWVRDILST</sequence>
<organism evidence="3 4">
    <name type="scientific">Pholiota conissans</name>
    <dbReference type="NCBI Taxonomy" id="109636"/>
    <lineage>
        <taxon>Eukaryota</taxon>
        <taxon>Fungi</taxon>
        <taxon>Dikarya</taxon>
        <taxon>Basidiomycota</taxon>
        <taxon>Agaricomycotina</taxon>
        <taxon>Agaricomycetes</taxon>
        <taxon>Agaricomycetidae</taxon>
        <taxon>Agaricales</taxon>
        <taxon>Agaricineae</taxon>
        <taxon>Strophariaceae</taxon>
        <taxon>Pholiota</taxon>
    </lineage>
</organism>
<dbReference type="SUPFAM" id="SSF54427">
    <property type="entry name" value="NTF2-like"/>
    <property type="match status" value="1"/>
</dbReference>
<feature type="region of interest" description="Disordered" evidence="1">
    <location>
        <begin position="252"/>
        <end position="278"/>
    </location>
</feature>
<feature type="region of interest" description="Disordered" evidence="1">
    <location>
        <begin position="631"/>
        <end position="657"/>
    </location>
</feature>
<feature type="compositionally biased region" description="Basic and acidic residues" evidence="1">
    <location>
        <begin position="18"/>
        <end position="29"/>
    </location>
</feature>
<dbReference type="Gene3D" id="3.10.450.50">
    <property type="match status" value="1"/>
</dbReference>
<feature type="compositionally biased region" description="Pro residues" evidence="1">
    <location>
        <begin position="485"/>
        <end position="503"/>
    </location>
</feature>
<feature type="compositionally biased region" description="Basic and acidic residues" evidence="1">
    <location>
        <begin position="458"/>
        <end position="470"/>
    </location>
</feature>